<comment type="caution">
    <text evidence="2">The sequence shown here is derived from an EMBL/GenBank/DDBJ whole genome shotgun (WGS) entry which is preliminary data.</text>
</comment>
<dbReference type="PANTHER" id="PTHR43267:SF1">
    <property type="entry name" value="TRNA THREONYLCARBAMOYLADENOSINE DEHYDRATASE"/>
    <property type="match status" value="1"/>
</dbReference>
<dbReference type="PANTHER" id="PTHR43267">
    <property type="entry name" value="TRNA THREONYLCARBAMOYLADENOSINE DEHYDRATASE"/>
    <property type="match status" value="1"/>
</dbReference>
<evidence type="ECO:0000313" key="3">
    <source>
        <dbReference type="Proteomes" id="UP000035068"/>
    </source>
</evidence>
<dbReference type="RefSeq" id="WP_040101024.1">
    <property type="nucleotide sequence ID" value="NZ_JWJD01000010.1"/>
</dbReference>
<organism evidence="2 3">
    <name type="scientific">Geoalkalibacter ferrihydriticus DSM 17813</name>
    <dbReference type="NCBI Taxonomy" id="1121915"/>
    <lineage>
        <taxon>Bacteria</taxon>
        <taxon>Pseudomonadati</taxon>
        <taxon>Thermodesulfobacteriota</taxon>
        <taxon>Desulfuromonadia</taxon>
        <taxon>Desulfuromonadales</taxon>
        <taxon>Geoalkalibacteraceae</taxon>
        <taxon>Geoalkalibacter</taxon>
    </lineage>
</organism>
<accession>A0A0C2DQ09</accession>
<feature type="domain" description="THIF-type NAD/FAD binding fold" evidence="1">
    <location>
        <begin position="16"/>
        <end position="252"/>
    </location>
</feature>
<name>A0A0C2DQ09_9BACT</name>
<sequence length="278" mass="31107">MDEKTYIDGMLTRTRLFIDEESIQKVRNTTVAIAGMGGVGSITVDLLARWGVKKFRLLDMDKYEPTNLNRQLLATSTTLGQNKVDVAAERIKAINPHAEVEKVVIEMVNNTNARPFLDGCGVVIQTADRPSAKLLYLAARDCKIPLVNGHATVTGGRIQVFDYRKSECETALERLWQNIKLKGGKPITEMNPEEVQEYDKNFVHPMAPSLNFVTNMVGCWIVAEAIKVLTGKGKVAHYPKYLDFDTFELSMRLRNSLSPIDPINIKRVSGLVKSKLAR</sequence>
<dbReference type="InterPro" id="IPR035985">
    <property type="entry name" value="Ubiquitin-activating_enz"/>
</dbReference>
<dbReference type="InterPro" id="IPR000594">
    <property type="entry name" value="ThiF_NAD_FAD-bd"/>
</dbReference>
<dbReference type="AlphaFoldDB" id="A0A0C2DQ09"/>
<reference evidence="2 3" key="1">
    <citation type="submission" date="2014-12" db="EMBL/GenBank/DDBJ databases">
        <title>Genomes of Geoalkalibacter ferrihydriticus and Geoalkalibacter subterraneus, two haloalkaliphilic metal-reducing members of the Geobacteraceae.</title>
        <authorList>
            <person name="Badalamenti J.P."/>
            <person name="Torres C.I."/>
            <person name="Krajmalnik-Brown R."/>
            <person name="Bond D.R."/>
        </authorList>
    </citation>
    <scope>NUCLEOTIDE SEQUENCE [LARGE SCALE GENOMIC DNA]</scope>
    <source>
        <strain evidence="2 3">DSM 17813</strain>
    </source>
</reference>
<dbReference type="Proteomes" id="UP000035068">
    <property type="component" value="Unassembled WGS sequence"/>
</dbReference>
<proteinExistence type="predicted"/>
<dbReference type="GO" id="GO:0061504">
    <property type="term" value="P:cyclic threonylcarbamoyladenosine biosynthetic process"/>
    <property type="evidence" value="ECO:0007669"/>
    <property type="project" value="TreeGrafter"/>
</dbReference>
<dbReference type="Gene3D" id="3.40.50.720">
    <property type="entry name" value="NAD(P)-binding Rossmann-like Domain"/>
    <property type="match status" value="1"/>
</dbReference>
<dbReference type="SUPFAM" id="SSF69572">
    <property type="entry name" value="Activating enzymes of the ubiquitin-like proteins"/>
    <property type="match status" value="1"/>
</dbReference>
<dbReference type="InterPro" id="IPR045886">
    <property type="entry name" value="ThiF/MoeB/HesA"/>
</dbReference>
<dbReference type="Pfam" id="PF00899">
    <property type="entry name" value="ThiF"/>
    <property type="match status" value="1"/>
</dbReference>
<evidence type="ECO:0000259" key="1">
    <source>
        <dbReference type="Pfam" id="PF00899"/>
    </source>
</evidence>
<keyword evidence="3" id="KW-1185">Reference proteome</keyword>
<dbReference type="GO" id="GO:0061503">
    <property type="term" value="F:tRNA threonylcarbamoyladenosine dehydratase"/>
    <property type="evidence" value="ECO:0007669"/>
    <property type="project" value="TreeGrafter"/>
</dbReference>
<evidence type="ECO:0000313" key="2">
    <source>
        <dbReference type="EMBL" id="KIH75469.1"/>
    </source>
</evidence>
<gene>
    <name evidence="2" type="ORF">GFER_16030</name>
</gene>
<dbReference type="EMBL" id="JWJD01000010">
    <property type="protein sequence ID" value="KIH75469.1"/>
    <property type="molecule type" value="Genomic_DNA"/>
</dbReference>
<dbReference type="GO" id="GO:0008641">
    <property type="term" value="F:ubiquitin-like modifier activating enzyme activity"/>
    <property type="evidence" value="ECO:0007669"/>
    <property type="project" value="InterPro"/>
</dbReference>
<protein>
    <recommendedName>
        <fullName evidence="1">THIF-type NAD/FAD binding fold domain-containing protein</fullName>
    </recommendedName>
</protein>